<dbReference type="InterPro" id="IPR030492">
    <property type="entry name" value="RHD_CS"/>
</dbReference>
<dbReference type="Pfam" id="PF00554">
    <property type="entry name" value="RHD_DNA_bind"/>
    <property type="match status" value="1"/>
</dbReference>
<feature type="repeat" description="ANK" evidence="8">
    <location>
        <begin position="909"/>
        <end position="939"/>
    </location>
</feature>
<dbReference type="InterPro" id="IPR037059">
    <property type="entry name" value="RHD_DNA_bind_dom_sf"/>
</dbReference>
<dbReference type="Gene3D" id="2.60.40.10">
    <property type="entry name" value="Immunoglobulins"/>
    <property type="match status" value="1"/>
</dbReference>
<evidence type="ECO:0000259" key="11">
    <source>
        <dbReference type="PROSITE" id="PS50254"/>
    </source>
</evidence>
<evidence type="ECO:0000256" key="6">
    <source>
        <dbReference type="ARBA" id="ARBA00023163"/>
    </source>
</evidence>
<dbReference type="GO" id="GO:0000978">
    <property type="term" value="F:RNA polymerase II cis-regulatory region sequence-specific DNA binding"/>
    <property type="evidence" value="ECO:0007669"/>
    <property type="project" value="TreeGrafter"/>
</dbReference>
<dbReference type="PROSITE" id="PS50088">
    <property type="entry name" value="ANK_REPEAT"/>
    <property type="match status" value="3"/>
</dbReference>
<keyword evidence="2" id="KW-0805">Transcription regulation</keyword>
<feature type="coiled-coil region" evidence="9">
    <location>
        <begin position="650"/>
        <end position="692"/>
    </location>
</feature>
<dbReference type="InterPro" id="IPR014756">
    <property type="entry name" value="Ig_E-set"/>
</dbReference>
<dbReference type="InterPro" id="IPR033926">
    <property type="entry name" value="IPT_NFkappaB"/>
</dbReference>
<dbReference type="InterPro" id="IPR011029">
    <property type="entry name" value="DEATH-like_dom_sf"/>
</dbReference>
<evidence type="ECO:0000313" key="12">
    <source>
        <dbReference type="EMBL" id="VDI06197.1"/>
    </source>
</evidence>
<keyword evidence="13" id="KW-1185">Reference proteome</keyword>
<comment type="caution">
    <text evidence="12">The sequence shown here is derived from an EMBL/GenBank/DDBJ whole genome shotgun (WGS) entry which is preliminary data.</text>
</comment>
<dbReference type="SMART" id="SM00005">
    <property type="entry name" value="DEATH"/>
    <property type="match status" value="1"/>
</dbReference>
<organism evidence="12 13">
    <name type="scientific">Mytilus galloprovincialis</name>
    <name type="common">Mediterranean mussel</name>
    <dbReference type="NCBI Taxonomy" id="29158"/>
    <lineage>
        <taxon>Eukaryota</taxon>
        <taxon>Metazoa</taxon>
        <taxon>Spiralia</taxon>
        <taxon>Lophotrochozoa</taxon>
        <taxon>Mollusca</taxon>
        <taxon>Bivalvia</taxon>
        <taxon>Autobranchia</taxon>
        <taxon>Pteriomorphia</taxon>
        <taxon>Mytilida</taxon>
        <taxon>Mytiloidea</taxon>
        <taxon>Mytilidae</taxon>
        <taxon>Mytilinae</taxon>
        <taxon>Mytilus</taxon>
    </lineage>
</organism>
<dbReference type="CDD" id="cd01177">
    <property type="entry name" value="IPT_NFkappaB"/>
    <property type="match status" value="1"/>
</dbReference>
<dbReference type="PRINTS" id="PR00057">
    <property type="entry name" value="NFKBTNSCPFCT"/>
</dbReference>
<dbReference type="OrthoDB" id="10254686at2759"/>
<evidence type="ECO:0000256" key="9">
    <source>
        <dbReference type="SAM" id="Coils"/>
    </source>
</evidence>
<dbReference type="InterPro" id="IPR032397">
    <property type="entry name" value="RHD_dimer"/>
</dbReference>
<keyword evidence="9" id="KW-0175">Coiled coil</keyword>
<feature type="repeat" description="ANK" evidence="8">
    <location>
        <begin position="943"/>
        <end position="975"/>
    </location>
</feature>
<dbReference type="InterPro" id="IPR011539">
    <property type="entry name" value="RHD_DNA_bind_dom"/>
</dbReference>
<dbReference type="PROSITE" id="PS50297">
    <property type="entry name" value="ANK_REP_REGION"/>
    <property type="match status" value="3"/>
</dbReference>
<keyword evidence="7" id="KW-0539">Nucleus</keyword>
<dbReference type="InterPro" id="IPR013783">
    <property type="entry name" value="Ig-like_fold"/>
</dbReference>
<dbReference type="Gene3D" id="1.10.533.10">
    <property type="entry name" value="Death Domain, Fas"/>
    <property type="match status" value="1"/>
</dbReference>
<evidence type="ECO:0000313" key="13">
    <source>
        <dbReference type="Proteomes" id="UP000596742"/>
    </source>
</evidence>
<keyword evidence="4" id="KW-0238">DNA-binding</keyword>
<reference evidence="12" key="1">
    <citation type="submission" date="2018-11" db="EMBL/GenBank/DDBJ databases">
        <authorList>
            <person name="Alioto T."/>
            <person name="Alioto T."/>
        </authorList>
    </citation>
    <scope>NUCLEOTIDE SEQUENCE</scope>
</reference>
<feature type="compositionally biased region" description="Polar residues" evidence="10">
    <location>
        <begin position="457"/>
        <end position="468"/>
    </location>
</feature>
<dbReference type="AlphaFoldDB" id="A0A8B6CIP6"/>
<keyword evidence="5" id="KW-0010">Activator</keyword>
<feature type="compositionally biased region" description="Low complexity" evidence="10">
    <location>
        <begin position="389"/>
        <end position="405"/>
    </location>
</feature>
<dbReference type="SMART" id="SM00248">
    <property type="entry name" value="ANK"/>
    <property type="match status" value="6"/>
</dbReference>
<dbReference type="InterPro" id="IPR000451">
    <property type="entry name" value="NFkB/Dor"/>
</dbReference>
<dbReference type="PROSITE" id="PS50254">
    <property type="entry name" value="REL_2"/>
    <property type="match status" value="1"/>
</dbReference>
<sequence length="1191" mass="133110">MSDADTGSDDSKDSNTVGVPQFLVVNNVHMLNGDHHHVNMYEETVDDEAKPYIEIVEQPQSRGFRFRYECEGPSHGGLQGEKSEKYRKTFPAIKIRNYNGPSRVVVNLVTDEPVPRPHAHKLVGKNCNDGVCTVDVKTGQNTVTFANLCVQHVTRKKSAEVIEQRIIESMKMDKMVKLGNLNEQAYLSEDELAQAKQQAEKQAKDMQLNVVKLCFQAYLKDGSNLISKVLPSVLSSPIYDSKAPGANVLKICRMDKYGGSCRGDEEVFLLCEKVQKDDISVRFVEQDEDGNVVWEAFGNFGPFDVHRQYAIVFKTPAYKDPTIDRTVNVFIMLQRKSDGETSDPKSFTYYPQKDGKFKKDEIDELLKHKRSKKMPSYPGPGNFGGPGGNNSSRNNINITGIQTNNPFSQQSQGGNLPITVNQDTMDTTPVSNAQQQLQQAIRMTATPNRRPRQRQQTASTNDLTTDGESQLPTLFSQDIYMQHQGPPMMQMPQQDMKQNVYQDPNLMYFQQFAVGNQHIPFQQLQPRGSPQQLQPRGSQLTPRGTVIKQAPHHFGGDGRRGYDETDSVPSKQIGGVCFPPVEPYGHPGFCKSASDSVLSGKMMDYGNEGLERIAPFECQMPPNDFTSREDSRQIKTEDYGIDIFQKDEKIEDIVDEMKEEEKSFKIVQEDLVENKVENMEDSEMAADDQNKQNLDIKEQSENEISVKSQFQDFSAQTESDDVMHIVDRTSKALQFYAATGNIKQLLFVQRHLLSISDDSGDLPLHTAIINNQLEVIHNLLDVMSTLPYCRYKSSAYNSLRQTPLHLAVLMGQPSVVDRLLNVGADPTMVDRKGNSPAHLAILYGADSCLAILVRYQRCNTAKNKPFPELDLKNFDGFSTAHLAAITQNCNAMKLISKGKGNINMPDGKSGRTPLHHAVERDDLTTVGYLILEARANVNACCFDGNTPLHVACARQNVGIVALLIAAGGDPEMENDEVKEELYDEFEGVQDDKQMGDNSSNTSAHLDCYKPEDFAMDNEKVLRVLRGEPYSNVKELDQTDRDYIHTTDYFSSLSIQDIQLANHGTSDPSQEGDLHKLMYPVRVQISKMLDPPCEGGDWIALANALGLFELMDSQSPGYSQTRVLLNFYEEYGGTISYLMECLTSMGRMDVVSLISQYHSSSSLKKSNTNMNCYDSGLSSGDVKPLQTLTAAT</sequence>
<dbReference type="SUPFAM" id="SSF49417">
    <property type="entry name" value="p53-like transcription factors"/>
    <property type="match status" value="1"/>
</dbReference>
<dbReference type="PANTHER" id="PTHR24169">
    <property type="entry name" value="NUCLEAR FACTOR NF-KAPPA-B PROTEIN"/>
    <property type="match status" value="1"/>
</dbReference>
<feature type="region of interest" description="Disordered" evidence="10">
    <location>
        <begin position="368"/>
        <end position="468"/>
    </location>
</feature>
<dbReference type="SUPFAM" id="SSF48403">
    <property type="entry name" value="Ankyrin repeat"/>
    <property type="match status" value="1"/>
</dbReference>
<dbReference type="InterPro" id="IPR008967">
    <property type="entry name" value="p53-like_TF_DNA-bd_sf"/>
</dbReference>
<dbReference type="GO" id="GO:0000981">
    <property type="term" value="F:DNA-binding transcription factor activity, RNA polymerase II-specific"/>
    <property type="evidence" value="ECO:0007669"/>
    <property type="project" value="TreeGrafter"/>
</dbReference>
<keyword evidence="6" id="KW-0804">Transcription</keyword>
<name>A0A8B6CIP6_MYTGA</name>
<feature type="repeat" description="ANK" evidence="8">
    <location>
        <begin position="799"/>
        <end position="831"/>
    </location>
</feature>
<dbReference type="SMART" id="SM00429">
    <property type="entry name" value="IPT"/>
    <property type="match status" value="1"/>
</dbReference>
<dbReference type="GO" id="GO:0005634">
    <property type="term" value="C:nucleus"/>
    <property type="evidence" value="ECO:0007669"/>
    <property type="project" value="UniProtKB-SubCell"/>
</dbReference>
<dbReference type="Gene3D" id="2.60.40.340">
    <property type="entry name" value="Rel homology domain (RHD), DNA-binding domain"/>
    <property type="match status" value="1"/>
</dbReference>
<gene>
    <name evidence="12" type="ORF">MGAL_10B094144</name>
</gene>
<feature type="coiled-coil region" evidence="9">
    <location>
        <begin position="178"/>
        <end position="209"/>
    </location>
</feature>
<dbReference type="InterPro" id="IPR036770">
    <property type="entry name" value="Ankyrin_rpt-contain_sf"/>
</dbReference>
<dbReference type="PANTHER" id="PTHR24169:SF28">
    <property type="entry name" value="NUCLEAR FACTOR NF-KAPPA-B P110 SUBUNIT"/>
    <property type="match status" value="1"/>
</dbReference>
<evidence type="ECO:0000256" key="5">
    <source>
        <dbReference type="ARBA" id="ARBA00023159"/>
    </source>
</evidence>
<dbReference type="Pfam" id="PF12796">
    <property type="entry name" value="Ank_2"/>
    <property type="match status" value="2"/>
</dbReference>
<proteinExistence type="predicted"/>
<comment type="subcellular location">
    <subcellularLocation>
        <location evidence="1">Nucleus</location>
    </subcellularLocation>
</comment>
<evidence type="ECO:0000256" key="1">
    <source>
        <dbReference type="ARBA" id="ARBA00004123"/>
    </source>
</evidence>
<feature type="compositionally biased region" description="Polar residues" evidence="10">
    <location>
        <begin position="406"/>
        <end position="447"/>
    </location>
</feature>
<evidence type="ECO:0000256" key="2">
    <source>
        <dbReference type="ARBA" id="ARBA00023015"/>
    </source>
</evidence>
<dbReference type="Pfam" id="PF00531">
    <property type="entry name" value="Death"/>
    <property type="match status" value="1"/>
</dbReference>
<dbReference type="SUPFAM" id="SSF81296">
    <property type="entry name" value="E set domains"/>
    <property type="match status" value="1"/>
</dbReference>
<evidence type="ECO:0000256" key="3">
    <source>
        <dbReference type="ARBA" id="ARBA00023043"/>
    </source>
</evidence>
<keyword evidence="3 8" id="KW-0040">ANK repeat</keyword>
<dbReference type="GO" id="GO:0007165">
    <property type="term" value="P:signal transduction"/>
    <property type="evidence" value="ECO:0007669"/>
    <property type="project" value="InterPro"/>
</dbReference>
<evidence type="ECO:0000256" key="4">
    <source>
        <dbReference type="ARBA" id="ARBA00023125"/>
    </source>
</evidence>
<dbReference type="GO" id="GO:0005737">
    <property type="term" value="C:cytoplasm"/>
    <property type="evidence" value="ECO:0007669"/>
    <property type="project" value="InterPro"/>
</dbReference>
<dbReference type="FunFam" id="2.60.40.10:FF:000046">
    <property type="entry name" value="Nuclear factor NF-kappa-B p105 subunit"/>
    <property type="match status" value="1"/>
</dbReference>
<accession>A0A8B6CIP6</accession>
<evidence type="ECO:0000256" key="10">
    <source>
        <dbReference type="SAM" id="MobiDB-lite"/>
    </source>
</evidence>
<feature type="domain" description="RHD" evidence="11">
    <location>
        <begin position="48"/>
        <end position="245"/>
    </location>
</feature>
<protein>
    <submittedName>
        <fullName evidence="12">Nuclear factor NF-kappa-B p105 subunit</fullName>
    </submittedName>
</protein>
<dbReference type="InterPro" id="IPR002110">
    <property type="entry name" value="Ankyrin_rpt"/>
</dbReference>
<dbReference type="SUPFAM" id="SSF47986">
    <property type="entry name" value="DEATH domain"/>
    <property type="match status" value="1"/>
</dbReference>
<dbReference type="Gene3D" id="1.25.40.20">
    <property type="entry name" value="Ankyrin repeat-containing domain"/>
    <property type="match status" value="1"/>
</dbReference>
<dbReference type="Pfam" id="PF16179">
    <property type="entry name" value="RHD_dimer"/>
    <property type="match status" value="1"/>
</dbReference>
<dbReference type="EMBL" id="UYJE01001901">
    <property type="protein sequence ID" value="VDI06197.1"/>
    <property type="molecule type" value="Genomic_DNA"/>
</dbReference>
<evidence type="ECO:0000256" key="7">
    <source>
        <dbReference type="ARBA" id="ARBA00023242"/>
    </source>
</evidence>
<dbReference type="Proteomes" id="UP000596742">
    <property type="component" value="Unassembled WGS sequence"/>
</dbReference>
<dbReference type="PROSITE" id="PS01204">
    <property type="entry name" value="REL_1"/>
    <property type="match status" value="1"/>
</dbReference>
<dbReference type="InterPro" id="IPR000488">
    <property type="entry name" value="Death_dom"/>
</dbReference>
<dbReference type="InterPro" id="IPR002909">
    <property type="entry name" value="IPT_dom"/>
</dbReference>
<evidence type="ECO:0000256" key="8">
    <source>
        <dbReference type="PROSITE-ProRule" id="PRU00023"/>
    </source>
</evidence>